<dbReference type="EMBL" id="CAJJDP010000006">
    <property type="protein sequence ID" value="CAD8136677.1"/>
    <property type="molecule type" value="Genomic_DNA"/>
</dbReference>
<dbReference type="GO" id="GO:0047496">
    <property type="term" value="P:vesicle transport along microtubule"/>
    <property type="evidence" value="ECO:0007669"/>
    <property type="project" value="TreeGrafter"/>
</dbReference>
<reference evidence="3" key="1">
    <citation type="submission" date="2021-01" db="EMBL/GenBank/DDBJ databases">
        <authorList>
            <consortium name="Genoscope - CEA"/>
            <person name="William W."/>
        </authorList>
    </citation>
    <scope>NUCLEOTIDE SEQUENCE</scope>
</reference>
<sequence length="514" mass="59510">MSVKVAVRVRPFNKFEIEQNLPLCISMKGDKTILFDSTHKKEFEFDYSFWSHDEFEVDEKGYRRPLPNSRYADQKMIFNTIHQDTIAQLFQGQNCCILSFGQKLSGRSYTLLGTAENQGLVQNFVKEIFQQIAEKQNITTKYEVYTSMLFTFNEIIYDQLSPTDGRDLKIKENALQGVFVENLTKELVDSPESFDELMKKGILKLQKCQTLMSVLVSYANIIIQLEIKETITLDDQKLENLKLINFVDLVCSDRIEKLKDSKYQYLDAKIARPLSTLLEVICKVLLLSQQQDKKIIVPYRDSKLTRILQKTLNQKSNIFLYLSISPAINNFQQSLSTLKFANKIMKIKNDIISNIKASENQQILDLSEAQIQTQSQIIQSSIKQEFENKQEQELNRNTQYIQQFDKSEKIQSDTNIRCQAIISTKDGIIELQPLSQESCGQIFINNHQVKELTKLYHGDRVSFGNTTSLLIQYNGIEKPKIESNLTLIQKDTLDESENNQIIEEQNKSLKFDQD</sequence>
<evidence type="ECO:0000313" key="3">
    <source>
        <dbReference type="EMBL" id="CAD8136677.1"/>
    </source>
</evidence>
<protein>
    <recommendedName>
        <fullName evidence="2">Kinesin motor domain-containing protein</fullName>
    </recommendedName>
</protein>
<dbReference type="AlphaFoldDB" id="A0A8S1SAZ3"/>
<feature type="domain" description="Kinesin motor" evidence="2">
    <location>
        <begin position="2"/>
        <end position="347"/>
    </location>
</feature>
<comment type="caution">
    <text evidence="1">Lacks conserved residue(s) required for the propagation of feature annotation.</text>
</comment>
<dbReference type="GO" id="GO:0005524">
    <property type="term" value="F:ATP binding"/>
    <property type="evidence" value="ECO:0007669"/>
    <property type="project" value="InterPro"/>
</dbReference>
<organism evidence="3 4">
    <name type="scientific">Paramecium octaurelia</name>
    <dbReference type="NCBI Taxonomy" id="43137"/>
    <lineage>
        <taxon>Eukaryota</taxon>
        <taxon>Sar</taxon>
        <taxon>Alveolata</taxon>
        <taxon>Ciliophora</taxon>
        <taxon>Intramacronucleata</taxon>
        <taxon>Oligohymenophorea</taxon>
        <taxon>Peniculida</taxon>
        <taxon>Parameciidae</taxon>
        <taxon>Paramecium</taxon>
    </lineage>
</organism>
<dbReference type="Pfam" id="PF00225">
    <property type="entry name" value="Kinesin"/>
    <property type="match status" value="1"/>
</dbReference>
<evidence type="ECO:0000259" key="2">
    <source>
        <dbReference type="PROSITE" id="PS50067"/>
    </source>
</evidence>
<dbReference type="OMA" id="NITTKYE"/>
<dbReference type="InterPro" id="IPR001752">
    <property type="entry name" value="Kinesin_motor_dom"/>
</dbReference>
<evidence type="ECO:0000256" key="1">
    <source>
        <dbReference type="PROSITE-ProRule" id="PRU00283"/>
    </source>
</evidence>
<dbReference type="GO" id="GO:0008017">
    <property type="term" value="F:microtubule binding"/>
    <property type="evidence" value="ECO:0007669"/>
    <property type="project" value="InterPro"/>
</dbReference>
<keyword evidence="4" id="KW-1185">Reference proteome</keyword>
<dbReference type="PANTHER" id="PTHR24115:SF802">
    <property type="entry name" value="KINESIN-LIKE PROTEIN UNC-104"/>
    <property type="match status" value="1"/>
</dbReference>
<dbReference type="SMART" id="SM00129">
    <property type="entry name" value="KISc"/>
    <property type="match status" value="1"/>
</dbReference>
<comment type="caution">
    <text evidence="3">The sequence shown here is derived from an EMBL/GenBank/DDBJ whole genome shotgun (WGS) entry which is preliminary data.</text>
</comment>
<accession>A0A8S1SAZ3</accession>
<dbReference type="InterPro" id="IPR027640">
    <property type="entry name" value="Kinesin-like_fam"/>
</dbReference>
<dbReference type="GO" id="GO:0003777">
    <property type="term" value="F:microtubule motor activity"/>
    <property type="evidence" value="ECO:0007669"/>
    <property type="project" value="InterPro"/>
</dbReference>
<comment type="similarity">
    <text evidence="1">Belongs to the TRAFAC class myosin-kinesin ATPase superfamily. Kinesin family.</text>
</comment>
<dbReference type="PANTHER" id="PTHR24115">
    <property type="entry name" value="KINESIN-RELATED"/>
    <property type="match status" value="1"/>
</dbReference>
<name>A0A8S1SAZ3_PAROT</name>
<dbReference type="GO" id="GO:0016887">
    <property type="term" value="F:ATP hydrolysis activity"/>
    <property type="evidence" value="ECO:0007669"/>
    <property type="project" value="TreeGrafter"/>
</dbReference>
<gene>
    <name evidence="3" type="ORF">POCTA_138.1.T0070511</name>
</gene>
<dbReference type="OrthoDB" id="3176171at2759"/>
<dbReference type="PROSITE" id="PS50067">
    <property type="entry name" value="KINESIN_MOTOR_2"/>
    <property type="match status" value="1"/>
</dbReference>
<dbReference type="GO" id="GO:0005874">
    <property type="term" value="C:microtubule"/>
    <property type="evidence" value="ECO:0007669"/>
    <property type="project" value="TreeGrafter"/>
</dbReference>
<evidence type="ECO:0000313" key="4">
    <source>
        <dbReference type="Proteomes" id="UP000683925"/>
    </source>
</evidence>
<dbReference type="GO" id="GO:0005871">
    <property type="term" value="C:kinesin complex"/>
    <property type="evidence" value="ECO:0007669"/>
    <property type="project" value="TreeGrafter"/>
</dbReference>
<proteinExistence type="inferred from homology"/>
<dbReference type="Proteomes" id="UP000683925">
    <property type="component" value="Unassembled WGS sequence"/>
</dbReference>